<dbReference type="InterPro" id="IPR036278">
    <property type="entry name" value="Sialidase_sf"/>
</dbReference>
<dbReference type="AlphaFoldDB" id="A0A327NLG2"/>
<feature type="signal peptide" evidence="1">
    <location>
        <begin position="1"/>
        <end position="37"/>
    </location>
</feature>
<comment type="caution">
    <text evidence="2">The sequence shown here is derived from an EMBL/GenBank/DDBJ whole genome shotgun (WGS) entry which is preliminary data.</text>
</comment>
<dbReference type="InterPro" id="IPR043504">
    <property type="entry name" value="Peptidase_S1_PA_chymotrypsin"/>
</dbReference>
<dbReference type="Gene3D" id="2.40.10.10">
    <property type="entry name" value="Trypsin-like serine proteases"/>
    <property type="match status" value="1"/>
</dbReference>
<name>A0A327NLG2_9BACT</name>
<keyword evidence="3" id="KW-1185">Reference proteome</keyword>
<dbReference type="InterPro" id="IPR025667">
    <property type="entry name" value="SprB_repeat"/>
</dbReference>
<dbReference type="SUPFAM" id="SSF50939">
    <property type="entry name" value="Sialidases"/>
    <property type="match status" value="1"/>
</dbReference>
<evidence type="ECO:0000313" key="3">
    <source>
        <dbReference type="Proteomes" id="UP000249016"/>
    </source>
</evidence>
<feature type="chain" id="PRO_5016293019" description="SprB repeat-containing protein" evidence="1">
    <location>
        <begin position="38"/>
        <end position="1137"/>
    </location>
</feature>
<organism evidence="2 3">
    <name type="scientific">Spirosoma telluris</name>
    <dbReference type="NCBI Taxonomy" id="2183553"/>
    <lineage>
        <taxon>Bacteria</taxon>
        <taxon>Pseudomonadati</taxon>
        <taxon>Bacteroidota</taxon>
        <taxon>Cytophagia</taxon>
        <taxon>Cytophagales</taxon>
        <taxon>Cytophagaceae</taxon>
        <taxon>Spirosoma</taxon>
    </lineage>
</organism>
<evidence type="ECO:0008006" key="4">
    <source>
        <dbReference type="Google" id="ProtNLM"/>
    </source>
</evidence>
<accession>A0A327NLG2</accession>
<dbReference type="Pfam" id="PF13573">
    <property type="entry name" value="SprB"/>
    <property type="match status" value="12"/>
</dbReference>
<evidence type="ECO:0000313" key="2">
    <source>
        <dbReference type="EMBL" id="RAI73428.1"/>
    </source>
</evidence>
<proteinExistence type="predicted"/>
<evidence type="ECO:0000256" key="1">
    <source>
        <dbReference type="SAM" id="SignalP"/>
    </source>
</evidence>
<reference evidence="2 3" key="1">
    <citation type="submission" date="2018-06" db="EMBL/GenBank/DDBJ databases">
        <title>Spirosoma sp. HMF3257 Genome sequencing and assembly.</title>
        <authorList>
            <person name="Kang H."/>
            <person name="Cha I."/>
            <person name="Kim H."/>
            <person name="Kang J."/>
            <person name="Joh K."/>
        </authorList>
    </citation>
    <scope>NUCLEOTIDE SEQUENCE [LARGE SCALE GENOMIC DNA]</scope>
    <source>
        <strain evidence="2 3">HMF3257</strain>
    </source>
</reference>
<dbReference type="EMBL" id="QLII01000001">
    <property type="protein sequence ID" value="RAI73428.1"/>
    <property type="molecule type" value="Genomic_DNA"/>
</dbReference>
<keyword evidence="1" id="KW-0732">Signal</keyword>
<dbReference type="Proteomes" id="UP000249016">
    <property type="component" value="Unassembled WGS sequence"/>
</dbReference>
<protein>
    <recommendedName>
        <fullName evidence="4">SprB repeat-containing protein</fullName>
    </recommendedName>
</protein>
<sequence>MKNVPNYEAKPSFFMKNLYVFLLALVWLLAGSIQVNATTTDKATYSDGLAAAPTFTYTKTDVLLCNGQATGSISITASGGTGNYLYSKDNGATFTDTPQFTNLTAGTYQVVVKDGSNVVSAAQAVTINQPAPLTASVTSVTSTCPGLSTGAISTSAGGGVGPYQYSLNGGDSYQASSLFTSLPANFYPLKVKDANGCVFGNTTYQVTAPTAPTVTPSVTNVSCNGLQDGSIRVTLSGGVNIGQALISINNGATYVNDTQFHLLGVGTYPILVKYANNCVTPVQSVSVTQPAPVSFSTAITSTLNCHDATTGSITVTAAGGSGSYVYSKDNGNTYQDGNLFGELGAGSYRIAVKDANGCTAPVQTVELSQPTAVTYTITQTDVSCFGETDGRISIEASGGTGPYEYFFSAYGPASIRNPNDPRTTSKLADGRGARVAAGEQYDNLAAQTYYITIHDANFCYTSIDVTLDQPSALVAETSVTNAQCNSTSSGSITVIPSGGTAPYQYSRDGGTTFQTNAQFTGLSAGNYAIVVKDAHNCLSESKSVEVSEPTVVTFTANQTNATCFGSSTGSIEVNASGGIDSYQYSRDNGATYQSSNTFTDLAANTYPIVVKDANGCVSAAQSVTVGQPDLLTFTVAKTDVSDCFGNSSGSLSVSASGGTSYYLYSIDNGNRYTDDRFFADLGADTYPVMVKDANGCVTAAQNIVISQPTALTYTLTEVDVSCFGGNDGRITIDAQGGTGPYQYTFSMYGPALISNPSVLRATSQQAGLRGARAAAGQQYNSLAAQTYYLTVRDANGCSINLTSTINQPSAISITTSASPVLCAGGSNGRITVTASGGTGGYQYSKDNGANYQPANQFDNLSAGTYQVVVKDANNCVTAVQSVTVTQPSVLTAAISKTDVTTCFGGTNGSITVTASGGTSGYQYSRDNGATFQASNQFTSLPASTYQIVVKDANNCVTTAQNVTIGQPTLLAFSTTKGDVTGCFGNSTGSISVTTSGGTGPYQYSKDNGATFQASNQFTNLPAGTYQVVVKDANGCVANAQSVILNQPPALSATTTATPVSCYSGTNGSITVQVTGAQRPIAIRLLMDLPIRRVISLQACQRGLIILLYAMPITASWMHQRRRSLNRMRLPLVPTKWM</sequence>
<gene>
    <name evidence="2" type="ORF">HMF3257_01425</name>
</gene>